<name>A0AAN9N1K2_PHACN</name>
<dbReference type="EMBL" id="JAYMYR010000005">
    <property type="protein sequence ID" value="KAK7364979.1"/>
    <property type="molecule type" value="Genomic_DNA"/>
</dbReference>
<comment type="caution">
    <text evidence="2">The sequence shown here is derived from an EMBL/GenBank/DDBJ whole genome shotgun (WGS) entry which is preliminary data.</text>
</comment>
<keyword evidence="1" id="KW-0812">Transmembrane</keyword>
<feature type="transmembrane region" description="Helical" evidence="1">
    <location>
        <begin position="84"/>
        <end position="107"/>
    </location>
</feature>
<keyword evidence="1" id="KW-1133">Transmembrane helix</keyword>
<reference evidence="2 3" key="1">
    <citation type="submission" date="2024-01" db="EMBL/GenBank/DDBJ databases">
        <title>The genomes of 5 underutilized Papilionoideae crops provide insights into root nodulation and disease resistanc.</title>
        <authorList>
            <person name="Jiang F."/>
        </authorList>
    </citation>
    <scope>NUCLEOTIDE SEQUENCE [LARGE SCALE GENOMIC DNA]</scope>
    <source>
        <strain evidence="2">JINMINGXINNONG_FW02</strain>
        <tissue evidence="2">Leaves</tissue>
    </source>
</reference>
<dbReference type="AlphaFoldDB" id="A0AAN9N1K2"/>
<sequence length="108" mass="11762">MFDKSNGTAASSVALQNLAIPQKLLYPVFVVFASVPNCANLQLFSPSLLPLLDENCLISCTVLQHVGSVKSFGLDFVLVTVTQWLLFCFPFSAFAFSLFFVFSCVVLG</sequence>
<proteinExistence type="predicted"/>
<organism evidence="2 3">
    <name type="scientific">Phaseolus coccineus</name>
    <name type="common">Scarlet runner bean</name>
    <name type="synonym">Phaseolus multiflorus</name>
    <dbReference type="NCBI Taxonomy" id="3886"/>
    <lineage>
        <taxon>Eukaryota</taxon>
        <taxon>Viridiplantae</taxon>
        <taxon>Streptophyta</taxon>
        <taxon>Embryophyta</taxon>
        <taxon>Tracheophyta</taxon>
        <taxon>Spermatophyta</taxon>
        <taxon>Magnoliopsida</taxon>
        <taxon>eudicotyledons</taxon>
        <taxon>Gunneridae</taxon>
        <taxon>Pentapetalae</taxon>
        <taxon>rosids</taxon>
        <taxon>fabids</taxon>
        <taxon>Fabales</taxon>
        <taxon>Fabaceae</taxon>
        <taxon>Papilionoideae</taxon>
        <taxon>50 kb inversion clade</taxon>
        <taxon>NPAAA clade</taxon>
        <taxon>indigoferoid/millettioid clade</taxon>
        <taxon>Phaseoleae</taxon>
        <taxon>Phaseolus</taxon>
    </lineage>
</organism>
<evidence type="ECO:0000256" key="1">
    <source>
        <dbReference type="SAM" id="Phobius"/>
    </source>
</evidence>
<keyword evidence="3" id="KW-1185">Reference proteome</keyword>
<keyword evidence="1" id="KW-0472">Membrane</keyword>
<evidence type="ECO:0000313" key="2">
    <source>
        <dbReference type="EMBL" id="KAK7364979.1"/>
    </source>
</evidence>
<evidence type="ECO:0000313" key="3">
    <source>
        <dbReference type="Proteomes" id="UP001374584"/>
    </source>
</evidence>
<dbReference type="Proteomes" id="UP001374584">
    <property type="component" value="Unassembled WGS sequence"/>
</dbReference>
<feature type="transmembrane region" description="Helical" evidence="1">
    <location>
        <begin position="24"/>
        <end position="44"/>
    </location>
</feature>
<protein>
    <submittedName>
        <fullName evidence="2">Uncharacterized protein</fullName>
    </submittedName>
</protein>
<accession>A0AAN9N1K2</accession>
<gene>
    <name evidence="2" type="ORF">VNO80_13729</name>
</gene>